<keyword evidence="2" id="KW-1185">Reference proteome</keyword>
<accession>A0ABT7ANI8</accession>
<dbReference type="Proteomes" id="UP001235303">
    <property type="component" value="Unassembled WGS sequence"/>
</dbReference>
<evidence type="ECO:0008006" key="3">
    <source>
        <dbReference type="Google" id="ProtNLM"/>
    </source>
</evidence>
<name>A0ABT7ANI8_9CYAN</name>
<reference evidence="1 2" key="1">
    <citation type="submission" date="2023-01" db="EMBL/GenBank/DDBJ databases">
        <title>Novel diversity within Roseofilum (Cyanobacteria; Desertifilaceae) from marine benthic mats with descriptions of four novel species.</title>
        <authorList>
            <person name="Wang Y."/>
            <person name="Berthold D.E."/>
            <person name="Hu J."/>
            <person name="Lefler F.W."/>
            <person name="Laughinghouse H.D. IV."/>
        </authorList>
    </citation>
    <scope>NUCLEOTIDE SEQUENCE [LARGE SCALE GENOMIC DNA]</scope>
    <source>
        <strain evidence="1 2">BLCC-M154</strain>
    </source>
</reference>
<protein>
    <recommendedName>
        <fullName evidence="3">DUF4276 family protein</fullName>
    </recommendedName>
</protein>
<organism evidence="1 2">
    <name type="scientific">Roseofilum acuticapitatum BLCC-M154</name>
    <dbReference type="NCBI Taxonomy" id="3022444"/>
    <lineage>
        <taxon>Bacteria</taxon>
        <taxon>Bacillati</taxon>
        <taxon>Cyanobacteriota</taxon>
        <taxon>Cyanophyceae</taxon>
        <taxon>Desertifilales</taxon>
        <taxon>Desertifilaceae</taxon>
        <taxon>Roseofilum</taxon>
        <taxon>Roseofilum acuticapitatum</taxon>
    </lineage>
</organism>
<sequence>MVEFIVIVEARADAELGTKLAERVFLETVEWLDSDQLPYYFQWRGLKEGTEFSCWKDIKVIIDFFKQELGYKPPRFLGGKGAKLKTDGAAARKILNLVRFLQRQREIKAILFIRDLDNQPERRQHLEDVRSEEISKKPQLEIIIGTPDRNREAWVLNGFIPGDAQERELLEDMVKKLSFDPCLEAYKLRSPEPQELRNAKSVLYKLTRNDYSREQQCWEATDLEVLRERGENTGLASYLCEIETWLIPILSGVIQ</sequence>
<evidence type="ECO:0000313" key="1">
    <source>
        <dbReference type="EMBL" id="MDJ1168464.1"/>
    </source>
</evidence>
<proteinExistence type="predicted"/>
<evidence type="ECO:0000313" key="2">
    <source>
        <dbReference type="Proteomes" id="UP001235303"/>
    </source>
</evidence>
<comment type="caution">
    <text evidence="1">The sequence shown here is derived from an EMBL/GenBank/DDBJ whole genome shotgun (WGS) entry which is preliminary data.</text>
</comment>
<gene>
    <name evidence="1" type="ORF">PMG71_03375</name>
</gene>
<dbReference type="RefSeq" id="WP_283752227.1">
    <property type="nucleotide sequence ID" value="NZ_JAQOSP010000021.1"/>
</dbReference>
<dbReference type="EMBL" id="JAQOSP010000021">
    <property type="protein sequence ID" value="MDJ1168464.1"/>
    <property type="molecule type" value="Genomic_DNA"/>
</dbReference>